<dbReference type="Proteomes" id="UP000221165">
    <property type="component" value="Unassembled WGS sequence"/>
</dbReference>
<proteinExistence type="predicted"/>
<protein>
    <submittedName>
        <fullName evidence="2">Uncharacterized protein</fullName>
    </submittedName>
</protein>
<dbReference type="EMBL" id="MIGC01003605">
    <property type="protein sequence ID" value="PHJ19167.1"/>
    <property type="molecule type" value="Genomic_DNA"/>
</dbReference>
<dbReference type="GeneID" id="94430365"/>
<feature type="compositionally biased region" description="Basic and acidic residues" evidence="1">
    <location>
        <begin position="1118"/>
        <end position="1129"/>
    </location>
</feature>
<accession>A0A2C6KNP7</accession>
<reference evidence="2 3" key="1">
    <citation type="journal article" date="2017" name="Int. J. Parasitol.">
        <title>The genome of the protozoan parasite Cystoisospora suis and a reverse vaccinology approach to identify vaccine candidates.</title>
        <authorList>
            <person name="Palmieri N."/>
            <person name="Shrestha A."/>
            <person name="Ruttkowski B."/>
            <person name="Beck T."/>
            <person name="Vogl C."/>
            <person name="Tomley F."/>
            <person name="Blake D.P."/>
            <person name="Joachim A."/>
        </authorList>
    </citation>
    <scope>NUCLEOTIDE SEQUENCE [LARGE SCALE GENOMIC DNA]</scope>
    <source>
        <strain evidence="2 3">Wien I</strain>
    </source>
</reference>
<comment type="caution">
    <text evidence="2">The sequence shown here is derived from an EMBL/GenBank/DDBJ whole genome shotgun (WGS) entry which is preliminary data.</text>
</comment>
<dbReference type="VEuPathDB" id="ToxoDB:CSUI_007004"/>
<dbReference type="RefSeq" id="XP_067920869.1">
    <property type="nucleotide sequence ID" value="XM_068067154.1"/>
</dbReference>
<gene>
    <name evidence="2" type="ORF">CSUI_007004</name>
</gene>
<keyword evidence="3" id="KW-1185">Reference proteome</keyword>
<sequence length="1414" mass="150719">MPRVPVPGPSGLCPGANVFGLQYPDRATKQEGPPGLCSGEFFHAKVSTQGNSASSHSLERRGTPLSSASDPEPFCLSWKPSNTSFPYTAGPRALASPAWGIGAVGVPGDRSQLVVSVVSLDGRVLAAYADGSALLLHRNIRCCSVFTPSRANSPCRDASSGHILSAFPPLHSRGALPAKDRSGQPASRGRGLVVSRFLCSYVTDPVLRTRIGHAVSLRNRFLPRVVRAEDQCTAHSGGCRRRSGPLFCLSTSAMDNQNCLCNGSIQEPSFSVAVSPEPLLCSPPVAGQFPGSLSHASSAQRKVFSLSKYTDVHWPCLSVSCRDRVLSLLHISLQCVLRAAGLYLSRSPQEHLSSKLRQVGASEFFRNGPVGGEPSTVAAASEPALQAAGVIRLLRHARRQLQAVQGLFKRLSGFVCIRETGDVLVNAMVTGGTAICRSRGSRNGALWSVGAHRPYNETWSGRDAAKKDGAVVFHRDSSAPPCSEICGAGRVRRGWDLSQQYSLEVCLVLHPSARFVSTKWPACTSSRRTVVPLRACTPDYHAMLRDELLVGNSSISPPSSRRPPAGCLPMTPIFHQSSVPGVACDGLLPWDDVECSTSPSTSFHSGGRPITNAEITLAYAYEVQEQVFPVTTAAAEQLWAWPLKIAFMGHALHQLQEMLRELSTALTPFEKDESRRHSQEVGIAAEASKSCDTGESASSVVCAPPGAASARTTVQRSPKDAALFPTTPGLPGACGNSLEAIGQALKRVYRRGVHVRRILDDLGRLFLSSDATTFSTSRPSPDRQGTLDFQGARHPGVTAVIKSNAAGRSCVSAESSTEVIGENFGCRASLAVDPPDLLLVSLPLPSVQSAPRSASDLGGWSEEPPMPMDAFLRLADQIKLGGHHDKAASDCHLARDTCAWQVGQHGCGMEICGSSFGGCSAYSCIGGAFCLSKRRGDCRTQREDLRPVLSSTVPSLLSETSVPLASGLCRPRGPPSVRPNSMIDAGCPVLSSLVCVVPSIGTIFLCPTSIAWGCVSCACFCVSAGRQIPEQNIHTHSATDSEAFQLQGCVHDGRACCSDSMNISNSCLWVPFRPCALSDFSQFTSESPSGNDKRSDLGRDLFSDSTDAVGPVPSQHRPFSEAHSRHCPERLPPTGGAPAKSDVCWSLLASPASPRRRTVALQWLPPDRQQGALYTLLSAAEFLAYTQLIRFRHSGIVATLLLEGACALTPGALAAAVNEGKAASAIAEAIPEVVAALQEVDGLQRGETNRVPLGEVSDGDSQWNRNRSGFAKGHGSNLEEVVARGGEEALRVIFEILSVDRKGLTSSGTARSEATAEFTKTEDLNRGCASYFGRRSSSQSTVRMQAALGVEASGRGGPSHCAVKRKNHRVVHSMDKLGGAGAEHLRAKDMKRGRLLQNFQTRWLSNRPLLRQRV</sequence>
<dbReference type="OrthoDB" id="331013at2759"/>
<evidence type="ECO:0000313" key="2">
    <source>
        <dbReference type="EMBL" id="PHJ19167.1"/>
    </source>
</evidence>
<name>A0A2C6KNP7_9APIC</name>
<evidence type="ECO:0000313" key="3">
    <source>
        <dbReference type="Proteomes" id="UP000221165"/>
    </source>
</evidence>
<feature type="region of interest" description="Disordered" evidence="1">
    <location>
        <begin position="1106"/>
        <end position="1138"/>
    </location>
</feature>
<evidence type="ECO:0000256" key="1">
    <source>
        <dbReference type="SAM" id="MobiDB-lite"/>
    </source>
</evidence>
<organism evidence="2 3">
    <name type="scientific">Cystoisospora suis</name>
    <dbReference type="NCBI Taxonomy" id="483139"/>
    <lineage>
        <taxon>Eukaryota</taxon>
        <taxon>Sar</taxon>
        <taxon>Alveolata</taxon>
        <taxon>Apicomplexa</taxon>
        <taxon>Conoidasida</taxon>
        <taxon>Coccidia</taxon>
        <taxon>Eucoccidiorida</taxon>
        <taxon>Eimeriorina</taxon>
        <taxon>Sarcocystidae</taxon>
        <taxon>Cystoisospora</taxon>
    </lineage>
</organism>